<keyword evidence="3" id="KW-1185">Reference proteome</keyword>
<evidence type="ECO:0000313" key="3">
    <source>
        <dbReference type="Proteomes" id="UP000515121"/>
    </source>
</evidence>
<dbReference type="PANTHER" id="PTHR13683:SF908">
    <property type="entry name" value="ASPARTYL PROTEASE FAMILY PROTEIN, PUTATIVE-RELATED"/>
    <property type="match status" value="1"/>
</dbReference>
<comment type="similarity">
    <text evidence="1">Belongs to the peptidase A1 family.</text>
</comment>
<evidence type="ECO:0000313" key="4">
    <source>
        <dbReference type="RefSeq" id="XP_022752224.1"/>
    </source>
</evidence>
<dbReference type="Proteomes" id="UP000515121">
    <property type="component" value="Unplaced"/>
</dbReference>
<dbReference type="InterPro" id="IPR032861">
    <property type="entry name" value="TAXi_N"/>
</dbReference>
<protein>
    <submittedName>
        <fullName evidence="4">Aspartyl protease family protein At5g10770-like</fullName>
    </submittedName>
</protein>
<dbReference type="GO" id="GO:0004190">
    <property type="term" value="F:aspartic-type endopeptidase activity"/>
    <property type="evidence" value="ECO:0007669"/>
    <property type="project" value="InterPro"/>
</dbReference>
<name>A0A6P5ZHL4_DURZI</name>
<dbReference type="GeneID" id="111300914"/>
<dbReference type="KEGG" id="dzi:111300914"/>
<dbReference type="AlphaFoldDB" id="A0A6P5ZHL4"/>
<reference evidence="4" key="1">
    <citation type="submission" date="2025-08" db="UniProtKB">
        <authorList>
            <consortium name="RefSeq"/>
        </authorList>
    </citation>
    <scope>IDENTIFICATION</scope>
    <source>
        <tissue evidence="4">Fruit stalk</tissue>
    </source>
</reference>
<dbReference type="InterPro" id="IPR021109">
    <property type="entry name" value="Peptidase_aspartic_dom_sf"/>
</dbReference>
<dbReference type="GO" id="GO:0006508">
    <property type="term" value="P:proteolysis"/>
    <property type="evidence" value="ECO:0007669"/>
    <property type="project" value="InterPro"/>
</dbReference>
<proteinExistence type="inferred from homology"/>
<dbReference type="InterPro" id="IPR001461">
    <property type="entry name" value="Aspartic_peptidase_A1"/>
</dbReference>
<dbReference type="RefSeq" id="XP_022752224.1">
    <property type="nucleotide sequence ID" value="XM_022896489.1"/>
</dbReference>
<dbReference type="PANTHER" id="PTHR13683">
    <property type="entry name" value="ASPARTYL PROTEASES"/>
    <property type="match status" value="1"/>
</dbReference>
<accession>A0A6P5ZHL4</accession>
<feature type="domain" description="Xylanase inhibitor N-terminal" evidence="2">
    <location>
        <begin position="5"/>
        <end position="97"/>
    </location>
</feature>
<evidence type="ECO:0000259" key="2">
    <source>
        <dbReference type="Pfam" id="PF14543"/>
    </source>
</evidence>
<sequence length="222" mass="24219">MLSGNSPGCPSSACVYDIQYGDSSFYVGVFAKEKLTLTSTVVFDNFLFGCGQNNQGLFGGVADLLGLGLDNLSLPTQTALKYKKFFSYCLASSACSTASIVTTAGAIIDSGTVITRMPPTAYAALRSAFRQRMNQYQYSHETYQYSISGVHISSKLAKLVNKFNFQIYLVFLLRTIRYILLHISRFTLVINRLSPTQMLAAGNTTIFSLIACHHPPAQAAIS</sequence>
<dbReference type="Gene3D" id="2.40.70.10">
    <property type="entry name" value="Acid Proteases"/>
    <property type="match status" value="1"/>
</dbReference>
<dbReference type="SUPFAM" id="SSF50630">
    <property type="entry name" value="Acid proteases"/>
    <property type="match status" value="1"/>
</dbReference>
<evidence type="ECO:0000256" key="1">
    <source>
        <dbReference type="ARBA" id="ARBA00007447"/>
    </source>
</evidence>
<dbReference type="Pfam" id="PF14543">
    <property type="entry name" value="TAXi_N"/>
    <property type="match status" value="1"/>
</dbReference>
<gene>
    <name evidence="4" type="primary">LOC111300914</name>
</gene>
<dbReference type="OrthoDB" id="2747330at2759"/>
<organism evidence="3 4">
    <name type="scientific">Durio zibethinus</name>
    <name type="common">Durian</name>
    <dbReference type="NCBI Taxonomy" id="66656"/>
    <lineage>
        <taxon>Eukaryota</taxon>
        <taxon>Viridiplantae</taxon>
        <taxon>Streptophyta</taxon>
        <taxon>Embryophyta</taxon>
        <taxon>Tracheophyta</taxon>
        <taxon>Spermatophyta</taxon>
        <taxon>Magnoliopsida</taxon>
        <taxon>eudicotyledons</taxon>
        <taxon>Gunneridae</taxon>
        <taxon>Pentapetalae</taxon>
        <taxon>rosids</taxon>
        <taxon>malvids</taxon>
        <taxon>Malvales</taxon>
        <taxon>Malvaceae</taxon>
        <taxon>Helicteroideae</taxon>
        <taxon>Durio</taxon>
    </lineage>
</organism>